<reference evidence="2 3" key="1">
    <citation type="submission" date="2017-04" db="EMBL/GenBank/DDBJ databases">
        <title>Novel microbial lineages endemic to geothermal iron-oxide mats fill important gaps in the evolutionary history of Archaea.</title>
        <authorList>
            <person name="Jay Z.J."/>
            <person name="Beam J.P."/>
            <person name="Dlakic M."/>
            <person name="Rusch D.B."/>
            <person name="Kozubal M.A."/>
            <person name="Inskeep W.P."/>
        </authorList>
    </citation>
    <scope>NUCLEOTIDE SEQUENCE [LARGE SCALE GENOMIC DNA]</scope>
    <source>
        <strain evidence="2">OSP_D</strain>
    </source>
</reference>
<evidence type="ECO:0000313" key="2">
    <source>
        <dbReference type="EMBL" id="PSN91107.1"/>
    </source>
</evidence>
<evidence type="ECO:0000259" key="1">
    <source>
        <dbReference type="Pfam" id="PF02742"/>
    </source>
</evidence>
<protein>
    <recommendedName>
        <fullName evidence="1">Iron dependent repressor metal binding and dimerisation domain-containing protein</fullName>
    </recommendedName>
</protein>
<dbReference type="Proteomes" id="UP000240322">
    <property type="component" value="Unassembled WGS sequence"/>
</dbReference>
<dbReference type="EMBL" id="NEXE01000035">
    <property type="protein sequence ID" value="PSN91107.1"/>
    <property type="molecule type" value="Genomic_DNA"/>
</dbReference>
<dbReference type="GO" id="GO:0046914">
    <property type="term" value="F:transition metal ion binding"/>
    <property type="evidence" value="ECO:0007669"/>
    <property type="project" value="InterPro"/>
</dbReference>
<dbReference type="SUPFAM" id="SSF46785">
    <property type="entry name" value="Winged helix' DNA-binding domain"/>
    <property type="match status" value="1"/>
</dbReference>
<evidence type="ECO:0000313" key="3">
    <source>
        <dbReference type="Proteomes" id="UP000240322"/>
    </source>
</evidence>
<dbReference type="InterPro" id="IPR036388">
    <property type="entry name" value="WH-like_DNA-bd_sf"/>
</dbReference>
<dbReference type="GO" id="GO:0046983">
    <property type="term" value="F:protein dimerization activity"/>
    <property type="evidence" value="ECO:0007669"/>
    <property type="project" value="InterPro"/>
</dbReference>
<organism evidence="2 3">
    <name type="scientific">Candidatus Marsarchaeota G2 archaeon OSP_D</name>
    <dbReference type="NCBI Taxonomy" id="1978157"/>
    <lineage>
        <taxon>Archaea</taxon>
        <taxon>Candidatus Marsarchaeota</taxon>
        <taxon>Candidatus Marsarchaeota group 2</taxon>
    </lineage>
</organism>
<feature type="domain" description="Iron dependent repressor metal binding and dimerisation" evidence="1">
    <location>
        <begin position="62"/>
        <end position="127"/>
    </location>
</feature>
<proteinExistence type="predicted"/>
<dbReference type="AlphaFoldDB" id="A0A2R6AXL8"/>
<dbReference type="Gene3D" id="1.10.10.10">
    <property type="entry name" value="Winged helix-like DNA-binding domain superfamily/Winged helix DNA-binding domain"/>
    <property type="match status" value="1"/>
</dbReference>
<dbReference type="GO" id="GO:0003700">
    <property type="term" value="F:DNA-binding transcription factor activity"/>
    <property type="evidence" value="ECO:0007669"/>
    <property type="project" value="InterPro"/>
</dbReference>
<gene>
    <name evidence="2" type="ORF">B9Q03_05050</name>
</gene>
<dbReference type="SMART" id="SM00529">
    <property type="entry name" value="HTH_DTXR"/>
    <property type="match status" value="1"/>
</dbReference>
<accession>A0A2R6AXL8</accession>
<dbReference type="PANTHER" id="PTHR33238">
    <property type="entry name" value="IRON (METAL) DEPENDENT REPRESSOR, DTXR FAMILY"/>
    <property type="match status" value="1"/>
</dbReference>
<dbReference type="InterPro" id="IPR001367">
    <property type="entry name" value="Fe_dep_repressor"/>
</dbReference>
<sequence>MFGLSDKEASYIKTIEKLGGSNVRLRDLAKEMGVSTPSALEEVRHLMAKGLVFNNHGQIELTSKGKNALETLRRAHIALETIFAKQGLTGEEACGEIHTFDYAVPEHLVQKLYEAAGRPMLCPKGKAEC</sequence>
<name>A0A2R6AXL8_9ARCH</name>
<comment type="caution">
    <text evidence="2">The sequence shown here is derived from an EMBL/GenBank/DDBJ whole genome shotgun (WGS) entry which is preliminary data.</text>
</comment>
<dbReference type="Pfam" id="PF02742">
    <property type="entry name" value="Fe_dep_repr_C"/>
    <property type="match status" value="1"/>
</dbReference>
<dbReference type="InterPro" id="IPR022689">
    <property type="entry name" value="Iron_dep_repressor"/>
</dbReference>
<dbReference type="InterPro" id="IPR036390">
    <property type="entry name" value="WH_DNA-bd_sf"/>
</dbReference>
<dbReference type="PANTHER" id="PTHR33238:SF7">
    <property type="entry name" value="IRON-DEPENDENT TRANSCRIPTIONAL REGULATOR"/>
    <property type="match status" value="1"/>
</dbReference>
<dbReference type="InterPro" id="IPR050536">
    <property type="entry name" value="DtxR_MntR_Metal-Reg"/>
</dbReference>